<dbReference type="Pfam" id="PF00892">
    <property type="entry name" value="EamA"/>
    <property type="match status" value="2"/>
</dbReference>
<evidence type="ECO:0000259" key="7">
    <source>
        <dbReference type="Pfam" id="PF00892"/>
    </source>
</evidence>
<accession>A0A165EJW3</accession>
<dbReference type="PANTHER" id="PTHR42920:SF5">
    <property type="entry name" value="EAMA DOMAIN-CONTAINING PROTEIN"/>
    <property type="match status" value="1"/>
</dbReference>
<comment type="subcellular location">
    <subcellularLocation>
        <location evidence="1">Cell membrane</location>
        <topology evidence="1">Multi-pass membrane protein</topology>
    </subcellularLocation>
</comment>
<feature type="transmembrane region" description="Helical" evidence="6">
    <location>
        <begin position="209"/>
        <end position="232"/>
    </location>
</feature>
<evidence type="ECO:0000256" key="6">
    <source>
        <dbReference type="SAM" id="Phobius"/>
    </source>
</evidence>
<dbReference type="RefSeq" id="WP_066614833.1">
    <property type="nucleotide sequence ID" value="NZ_LQQU01000060.1"/>
</dbReference>
<dbReference type="InterPro" id="IPR037185">
    <property type="entry name" value="EmrE-like"/>
</dbReference>
<feature type="transmembrane region" description="Helical" evidence="6">
    <location>
        <begin position="177"/>
        <end position="197"/>
    </location>
</feature>
<dbReference type="InterPro" id="IPR000620">
    <property type="entry name" value="EamA_dom"/>
</dbReference>
<evidence type="ECO:0000313" key="8">
    <source>
        <dbReference type="EMBL" id="KZE24932.1"/>
    </source>
</evidence>
<proteinExistence type="predicted"/>
<dbReference type="GO" id="GO:0005886">
    <property type="term" value="C:plasma membrane"/>
    <property type="evidence" value="ECO:0007669"/>
    <property type="project" value="UniProtKB-SubCell"/>
</dbReference>
<evidence type="ECO:0000256" key="2">
    <source>
        <dbReference type="ARBA" id="ARBA00022475"/>
    </source>
</evidence>
<dbReference type="InterPro" id="IPR051258">
    <property type="entry name" value="Diverse_Substrate_Transporter"/>
</dbReference>
<feature type="transmembrane region" description="Helical" evidence="6">
    <location>
        <begin position="38"/>
        <end position="56"/>
    </location>
</feature>
<feature type="transmembrane region" description="Helical" evidence="6">
    <location>
        <begin position="239"/>
        <end position="258"/>
    </location>
</feature>
<protein>
    <recommendedName>
        <fullName evidence="7">EamA domain-containing protein</fullName>
    </recommendedName>
</protein>
<keyword evidence="9" id="KW-1185">Reference proteome</keyword>
<dbReference type="STRING" id="1452487.AVW16_03695"/>
<keyword evidence="3 6" id="KW-0812">Transmembrane</keyword>
<evidence type="ECO:0000313" key="9">
    <source>
        <dbReference type="Proteomes" id="UP000076625"/>
    </source>
</evidence>
<keyword evidence="4 6" id="KW-1133">Transmembrane helix</keyword>
<sequence>MPPLFAGHLQILLSAAAFGTMAIFAKLAYQHGLSASQVLFWRFAIAALALAPLIAWRRLPWPSARTTLQLAAMGGAGYALASLCYFTALDYAAAGTVALLLYLYPALVVLLSRCLHAEALTRRRSLALALALSGLAATVGLDLTGLPLGFALGTAAALCYAGYIVAGDRLAGRVHPLVGAFVVIAAAAASNGALLLWQGFKLPDSPAAWSAVLALALVSTVAAIVAFLAGLAKVGATRASLLSTVEPLVTLLLAAAVLGEPLTAAQFVGGALILSAVALTTRDADAGRMRLADVRD</sequence>
<feature type="domain" description="EamA" evidence="7">
    <location>
        <begin position="149"/>
        <end position="281"/>
    </location>
</feature>
<evidence type="ECO:0000256" key="3">
    <source>
        <dbReference type="ARBA" id="ARBA00022692"/>
    </source>
</evidence>
<gene>
    <name evidence="8" type="ORF">AVW16_03695</name>
</gene>
<evidence type="ECO:0000256" key="4">
    <source>
        <dbReference type="ARBA" id="ARBA00022989"/>
    </source>
</evidence>
<dbReference type="OrthoDB" id="8586241at2"/>
<feature type="transmembrane region" description="Helical" evidence="6">
    <location>
        <begin position="94"/>
        <end position="112"/>
    </location>
</feature>
<dbReference type="PANTHER" id="PTHR42920">
    <property type="entry name" value="OS03G0707200 PROTEIN-RELATED"/>
    <property type="match status" value="1"/>
</dbReference>
<feature type="transmembrane region" description="Helical" evidence="6">
    <location>
        <begin position="264"/>
        <end position="281"/>
    </location>
</feature>
<feature type="transmembrane region" description="Helical" evidence="6">
    <location>
        <begin position="147"/>
        <end position="165"/>
    </location>
</feature>
<feature type="domain" description="EamA" evidence="7">
    <location>
        <begin position="7"/>
        <end position="138"/>
    </location>
</feature>
<feature type="transmembrane region" description="Helical" evidence="6">
    <location>
        <begin position="124"/>
        <end position="141"/>
    </location>
</feature>
<evidence type="ECO:0000256" key="1">
    <source>
        <dbReference type="ARBA" id="ARBA00004651"/>
    </source>
</evidence>
<dbReference type="Proteomes" id="UP000076625">
    <property type="component" value="Unassembled WGS sequence"/>
</dbReference>
<evidence type="ECO:0000256" key="5">
    <source>
        <dbReference type="ARBA" id="ARBA00023136"/>
    </source>
</evidence>
<keyword evidence="5 6" id="KW-0472">Membrane</keyword>
<dbReference type="EMBL" id="LQQU01000060">
    <property type="protein sequence ID" value="KZE24932.1"/>
    <property type="molecule type" value="Genomic_DNA"/>
</dbReference>
<dbReference type="AlphaFoldDB" id="A0A165EJW3"/>
<keyword evidence="2" id="KW-1003">Cell membrane</keyword>
<feature type="transmembrane region" description="Helical" evidence="6">
    <location>
        <begin position="68"/>
        <end position="88"/>
    </location>
</feature>
<reference evidence="9" key="1">
    <citation type="submission" date="2016-01" db="EMBL/GenBank/DDBJ databases">
        <title>Draft genome of Chromobacterium sp. F49.</title>
        <authorList>
            <person name="Hong K.W."/>
        </authorList>
    </citation>
    <scope>NUCLEOTIDE SEQUENCE [LARGE SCALE GENOMIC DNA]</scope>
    <source>
        <strain evidence="9">CN10</strain>
    </source>
</reference>
<organism evidence="8 9">
    <name type="scientific">Crenobacter luteus</name>
    <dbReference type="NCBI Taxonomy" id="1452487"/>
    <lineage>
        <taxon>Bacteria</taxon>
        <taxon>Pseudomonadati</taxon>
        <taxon>Pseudomonadota</taxon>
        <taxon>Betaproteobacteria</taxon>
        <taxon>Neisseriales</taxon>
        <taxon>Neisseriaceae</taxon>
        <taxon>Crenobacter</taxon>
    </lineage>
</organism>
<comment type="caution">
    <text evidence="8">The sequence shown here is derived from an EMBL/GenBank/DDBJ whole genome shotgun (WGS) entry which is preliminary data.</text>
</comment>
<name>A0A165EJW3_9NEIS</name>
<dbReference type="SUPFAM" id="SSF103481">
    <property type="entry name" value="Multidrug resistance efflux transporter EmrE"/>
    <property type="match status" value="2"/>
</dbReference>